<organism evidence="3 4">
    <name type="scientific">Massarina eburnea CBS 473.64</name>
    <dbReference type="NCBI Taxonomy" id="1395130"/>
    <lineage>
        <taxon>Eukaryota</taxon>
        <taxon>Fungi</taxon>
        <taxon>Dikarya</taxon>
        <taxon>Ascomycota</taxon>
        <taxon>Pezizomycotina</taxon>
        <taxon>Dothideomycetes</taxon>
        <taxon>Pleosporomycetidae</taxon>
        <taxon>Pleosporales</taxon>
        <taxon>Massarineae</taxon>
        <taxon>Massarinaceae</taxon>
        <taxon>Massarina</taxon>
    </lineage>
</organism>
<evidence type="ECO:0000259" key="2">
    <source>
        <dbReference type="Pfam" id="PF01370"/>
    </source>
</evidence>
<feature type="transmembrane region" description="Helical" evidence="1">
    <location>
        <begin position="12"/>
        <end position="31"/>
    </location>
</feature>
<dbReference type="GO" id="GO:0005737">
    <property type="term" value="C:cytoplasm"/>
    <property type="evidence" value="ECO:0007669"/>
    <property type="project" value="TreeGrafter"/>
</dbReference>
<dbReference type="PANTHER" id="PTHR48079">
    <property type="entry name" value="PROTEIN YEEZ"/>
    <property type="match status" value="1"/>
</dbReference>
<feature type="domain" description="NAD-dependent epimerase/dehydratase" evidence="2">
    <location>
        <begin position="184"/>
        <end position="251"/>
    </location>
</feature>
<gene>
    <name evidence="3" type="ORF">P280DRAFT_468035</name>
</gene>
<evidence type="ECO:0000313" key="3">
    <source>
        <dbReference type="EMBL" id="KAF2642725.1"/>
    </source>
</evidence>
<dbReference type="GO" id="GO:0004029">
    <property type="term" value="F:aldehyde dehydrogenase (NAD+) activity"/>
    <property type="evidence" value="ECO:0007669"/>
    <property type="project" value="TreeGrafter"/>
</dbReference>
<dbReference type="InterPro" id="IPR036291">
    <property type="entry name" value="NAD(P)-bd_dom_sf"/>
</dbReference>
<dbReference type="Gene3D" id="3.40.50.720">
    <property type="entry name" value="NAD(P)-binding Rossmann-like Domain"/>
    <property type="match status" value="1"/>
</dbReference>
<sequence length="367" mass="39466">MSLATNKTTPQILLTGATGYIGGTILTHLLASPSPALQSCIITCLVRGPERASLLTATYGPRVRPVLYAGLDDLSTTATLASKHDIVINTTLGYHAASAQALIRGLALRKCDTKRDVWMLHTSGASNLGDRAVSGAWEHEGGVVREFDDARDDVYAFERAREAIHTYAQRGTELGVVDLGIDLGVKTLVVMSPTIYGVGTGLFNKISIQIPAYIRCVLENGYAVVAGEGKGMWDHVHVEDLADLYGILVEEMLKDGGTALPSGKNGILFSANGRHSWLEVAQEAVDACYEQGKATERRVEKVSLAEAAQKLSSYLGQVDEQNVEIGLSSSSCTVSSVARDLGWKATRGDKAWKQGFRDDLRMLLDKA</sequence>
<proteinExistence type="predicted"/>
<keyword evidence="1" id="KW-0472">Membrane</keyword>
<evidence type="ECO:0000256" key="1">
    <source>
        <dbReference type="SAM" id="Phobius"/>
    </source>
</evidence>
<keyword evidence="1" id="KW-0812">Transmembrane</keyword>
<dbReference type="Proteomes" id="UP000799753">
    <property type="component" value="Unassembled WGS sequence"/>
</dbReference>
<evidence type="ECO:0000313" key="4">
    <source>
        <dbReference type="Proteomes" id="UP000799753"/>
    </source>
</evidence>
<dbReference type="Pfam" id="PF01370">
    <property type="entry name" value="Epimerase"/>
    <property type="match status" value="1"/>
</dbReference>
<keyword evidence="1" id="KW-1133">Transmembrane helix</keyword>
<dbReference type="SUPFAM" id="SSF51735">
    <property type="entry name" value="NAD(P)-binding Rossmann-fold domains"/>
    <property type="match status" value="1"/>
</dbReference>
<dbReference type="InterPro" id="IPR001509">
    <property type="entry name" value="Epimerase_deHydtase"/>
</dbReference>
<dbReference type="AlphaFoldDB" id="A0A6A6S521"/>
<dbReference type="InterPro" id="IPR051783">
    <property type="entry name" value="NAD(P)-dependent_oxidoreduct"/>
</dbReference>
<dbReference type="PANTHER" id="PTHR48079:SF6">
    <property type="entry name" value="NAD(P)-BINDING DOMAIN-CONTAINING PROTEIN-RELATED"/>
    <property type="match status" value="1"/>
</dbReference>
<accession>A0A6A6S521</accession>
<protein>
    <submittedName>
        <fullName evidence="3">NAD dependent epimerase/dehydratase family protein</fullName>
    </submittedName>
</protein>
<dbReference type="OrthoDB" id="10262413at2759"/>
<dbReference type="EMBL" id="MU006781">
    <property type="protein sequence ID" value="KAF2642725.1"/>
    <property type="molecule type" value="Genomic_DNA"/>
</dbReference>
<reference evidence="3" key="1">
    <citation type="journal article" date="2020" name="Stud. Mycol.">
        <title>101 Dothideomycetes genomes: a test case for predicting lifestyles and emergence of pathogens.</title>
        <authorList>
            <person name="Haridas S."/>
            <person name="Albert R."/>
            <person name="Binder M."/>
            <person name="Bloem J."/>
            <person name="Labutti K."/>
            <person name="Salamov A."/>
            <person name="Andreopoulos B."/>
            <person name="Baker S."/>
            <person name="Barry K."/>
            <person name="Bills G."/>
            <person name="Bluhm B."/>
            <person name="Cannon C."/>
            <person name="Castanera R."/>
            <person name="Culley D."/>
            <person name="Daum C."/>
            <person name="Ezra D."/>
            <person name="Gonzalez J."/>
            <person name="Henrissat B."/>
            <person name="Kuo A."/>
            <person name="Liang C."/>
            <person name="Lipzen A."/>
            <person name="Lutzoni F."/>
            <person name="Magnuson J."/>
            <person name="Mondo S."/>
            <person name="Nolan M."/>
            <person name="Ohm R."/>
            <person name="Pangilinan J."/>
            <person name="Park H.-J."/>
            <person name="Ramirez L."/>
            <person name="Alfaro M."/>
            <person name="Sun H."/>
            <person name="Tritt A."/>
            <person name="Yoshinaga Y."/>
            <person name="Zwiers L.-H."/>
            <person name="Turgeon B."/>
            <person name="Goodwin S."/>
            <person name="Spatafora J."/>
            <person name="Crous P."/>
            <person name="Grigoriev I."/>
        </authorList>
    </citation>
    <scope>NUCLEOTIDE SEQUENCE</scope>
    <source>
        <strain evidence="3">CBS 473.64</strain>
    </source>
</reference>
<name>A0A6A6S521_9PLEO</name>
<keyword evidence="4" id="KW-1185">Reference proteome</keyword>